<accession>A0A645EFI1</accession>
<name>A0A645EFI1_9ZZZZ</name>
<evidence type="ECO:0000313" key="1">
    <source>
        <dbReference type="EMBL" id="MPM99352.1"/>
    </source>
</evidence>
<protein>
    <submittedName>
        <fullName evidence="1">Uncharacterized protein</fullName>
    </submittedName>
</protein>
<dbReference type="AlphaFoldDB" id="A0A645EFI1"/>
<reference evidence="1" key="1">
    <citation type="submission" date="2019-08" db="EMBL/GenBank/DDBJ databases">
        <authorList>
            <person name="Kucharzyk K."/>
            <person name="Murdoch R.W."/>
            <person name="Higgins S."/>
            <person name="Loffler F."/>
        </authorList>
    </citation>
    <scope>NUCLEOTIDE SEQUENCE</scope>
</reference>
<dbReference type="EMBL" id="VSSQ01045455">
    <property type="protein sequence ID" value="MPM99352.1"/>
    <property type="molecule type" value="Genomic_DNA"/>
</dbReference>
<sequence>MLGVNPGHIAADIAVDLPRPRSRGNSIASRQFSRLREQLMQELDKAVLSQLERAENSNDGAGI</sequence>
<proteinExistence type="predicted"/>
<gene>
    <name evidence="1" type="ORF">SDC9_146543</name>
</gene>
<comment type="caution">
    <text evidence="1">The sequence shown here is derived from an EMBL/GenBank/DDBJ whole genome shotgun (WGS) entry which is preliminary data.</text>
</comment>
<organism evidence="1">
    <name type="scientific">bioreactor metagenome</name>
    <dbReference type="NCBI Taxonomy" id="1076179"/>
    <lineage>
        <taxon>unclassified sequences</taxon>
        <taxon>metagenomes</taxon>
        <taxon>ecological metagenomes</taxon>
    </lineage>
</organism>